<dbReference type="AlphaFoldDB" id="A0AAN6YYJ8"/>
<evidence type="ECO:0000313" key="2">
    <source>
        <dbReference type="EMBL" id="KAK4118881.1"/>
    </source>
</evidence>
<organism evidence="2 3">
    <name type="scientific">Parathielavia appendiculata</name>
    <dbReference type="NCBI Taxonomy" id="2587402"/>
    <lineage>
        <taxon>Eukaryota</taxon>
        <taxon>Fungi</taxon>
        <taxon>Dikarya</taxon>
        <taxon>Ascomycota</taxon>
        <taxon>Pezizomycotina</taxon>
        <taxon>Sordariomycetes</taxon>
        <taxon>Sordariomycetidae</taxon>
        <taxon>Sordariales</taxon>
        <taxon>Chaetomiaceae</taxon>
        <taxon>Parathielavia</taxon>
    </lineage>
</organism>
<dbReference type="PANTHER" id="PTHR38790">
    <property type="entry name" value="2EXR DOMAIN-CONTAINING PROTEIN-RELATED"/>
    <property type="match status" value="1"/>
</dbReference>
<reference evidence="2" key="1">
    <citation type="journal article" date="2023" name="Mol. Phylogenet. Evol.">
        <title>Genome-scale phylogeny and comparative genomics of the fungal order Sordariales.</title>
        <authorList>
            <person name="Hensen N."/>
            <person name="Bonometti L."/>
            <person name="Westerberg I."/>
            <person name="Brannstrom I.O."/>
            <person name="Guillou S."/>
            <person name="Cros-Aarteil S."/>
            <person name="Calhoun S."/>
            <person name="Haridas S."/>
            <person name="Kuo A."/>
            <person name="Mondo S."/>
            <person name="Pangilinan J."/>
            <person name="Riley R."/>
            <person name="LaButti K."/>
            <person name="Andreopoulos B."/>
            <person name="Lipzen A."/>
            <person name="Chen C."/>
            <person name="Yan M."/>
            <person name="Daum C."/>
            <person name="Ng V."/>
            <person name="Clum A."/>
            <person name="Steindorff A."/>
            <person name="Ohm R.A."/>
            <person name="Martin F."/>
            <person name="Silar P."/>
            <person name="Natvig D.O."/>
            <person name="Lalanne C."/>
            <person name="Gautier V."/>
            <person name="Ament-Velasquez S.L."/>
            <person name="Kruys A."/>
            <person name="Hutchinson M.I."/>
            <person name="Powell A.J."/>
            <person name="Barry K."/>
            <person name="Miller A.N."/>
            <person name="Grigoriev I.V."/>
            <person name="Debuchy R."/>
            <person name="Gladieux P."/>
            <person name="Hiltunen Thoren M."/>
            <person name="Johannesson H."/>
        </authorList>
    </citation>
    <scope>NUCLEOTIDE SEQUENCE</scope>
    <source>
        <strain evidence="2">CBS 731.68</strain>
    </source>
</reference>
<reference evidence="2" key="2">
    <citation type="submission" date="2023-05" db="EMBL/GenBank/DDBJ databases">
        <authorList>
            <consortium name="Lawrence Berkeley National Laboratory"/>
            <person name="Steindorff A."/>
            <person name="Hensen N."/>
            <person name="Bonometti L."/>
            <person name="Westerberg I."/>
            <person name="Brannstrom I.O."/>
            <person name="Guillou S."/>
            <person name="Cros-Aarteil S."/>
            <person name="Calhoun S."/>
            <person name="Haridas S."/>
            <person name="Kuo A."/>
            <person name="Mondo S."/>
            <person name="Pangilinan J."/>
            <person name="Riley R."/>
            <person name="Labutti K."/>
            <person name="Andreopoulos B."/>
            <person name="Lipzen A."/>
            <person name="Chen C."/>
            <person name="Yanf M."/>
            <person name="Daum C."/>
            <person name="Ng V."/>
            <person name="Clum A."/>
            <person name="Ohm R."/>
            <person name="Martin F."/>
            <person name="Silar P."/>
            <person name="Natvig D."/>
            <person name="Lalanne C."/>
            <person name="Gautier V."/>
            <person name="Ament-Velasquez S.L."/>
            <person name="Kruys A."/>
            <person name="Hutchinson M.I."/>
            <person name="Powell A.J."/>
            <person name="Barry K."/>
            <person name="Miller A.N."/>
            <person name="Grigoriev I.V."/>
            <person name="Debuchy R."/>
            <person name="Gladieux P."/>
            <person name="Thoren M.H."/>
            <person name="Johannesson H."/>
        </authorList>
    </citation>
    <scope>NUCLEOTIDE SEQUENCE</scope>
    <source>
        <strain evidence="2">CBS 731.68</strain>
    </source>
</reference>
<dbReference type="InterPro" id="IPR056632">
    <property type="entry name" value="DUF7730"/>
</dbReference>
<dbReference type="GeneID" id="87826408"/>
<dbReference type="EMBL" id="MU853258">
    <property type="protein sequence ID" value="KAK4118881.1"/>
    <property type="molecule type" value="Genomic_DNA"/>
</dbReference>
<dbReference type="RefSeq" id="XP_062642654.1">
    <property type="nucleotide sequence ID" value="XM_062789638.1"/>
</dbReference>
<dbReference type="Pfam" id="PF24864">
    <property type="entry name" value="DUF7730"/>
    <property type="match status" value="1"/>
</dbReference>
<evidence type="ECO:0000313" key="3">
    <source>
        <dbReference type="Proteomes" id="UP001302602"/>
    </source>
</evidence>
<dbReference type="PANTHER" id="PTHR38790:SF4">
    <property type="entry name" value="2EXR DOMAIN-CONTAINING PROTEIN"/>
    <property type="match status" value="1"/>
</dbReference>
<keyword evidence="3" id="KW-1185">Reference proteome</keyword>
<protein>
    <recommendedName>
        <fullName evidence="1">DUF7730 domain-containing protein</fullName>
    </recommendedName>
</protein>
<accession>A0AAN6YYJ8</accession>
<name>A0AAN6YYJ8_9PEZI</name>
<feature type="domain" description="DUF7730" evidence="1">
    <location>
        <begin position="33"/>
        <end position="171"/>
    </location>
</feature>
<dbReference type="Proteomes" id="UP001302602">
    <property type="component" value="Unassembled WGS sequence"/>
</dbReference>
<evidence type="ECO:0000259" key="1">
    <source>
        <dbReference type="Pfam" id="PF24864"/>
    </source>
</evidence>
<sequence>MQLNKERQRKIRNMLHRSFPREDTPQFEQWERNQQMSTLLRLPPELRNRIYELVLDVGQIHVCFKKWKHRIQTRNGQRYYETTEGGFCCQILDRDQNPWKAISTTNAPSSAASPRRGMTLLSPVCRQLYHETALLPFRLNAWSFESAQVMDRYVMKEKRLPRPHRRAIRLLYSPVVLPAPVENYFGGLQMIVLDSGLTMVRRVVEPGSDIGRHRASLGWEVHSGTWKRTRAEGRRLVVDMDRLCPPEDEIW</sequence>
<comment type="caution">
    <text evidence="2">The sequence shown here is derived from an EMBL/GenBank/DDBJ whole genome shotgun (WGS) entry which is preliminary data.</text>
</comment>
<gene>
    <name evidence="2" type="ORF">N657DRAFT_582867</name>
</gene>
<proteinExistence type="predicted"/>